<dbReference type="EnsemblMetazoa" id="XM_038213503.1">
    <property type="protein sequence ID" value="XP_038069431.1"/>
    <property type="gene ID" value="LOC119738596"/>
</dbReference>
<dbReference type="RefSeq" id="XP_038069431.1">
    <property type="nucleotide sequence ID" value="XM_038213503.1"/>
</dbReference>
<evidence type="ECO:0008006" key="4">
    <source>
        <dbReference type="Google" id="ProtNLM"/>
    </source>
</evidence>
<accession>A0A914B1Q7</accession>
<dbReference type="InterPro" id="IPR003386">
    <property type="entry name" value="LACT/PDAT_acylTrfase"/>
</dbReference>
<sequence>MEGESTASQVRPKLFFVLTCIWCFCVVLSTKTEKVPPTKGHPVILVPGDGGTQLWASIDKPATVHYFCREKESWFTLWLNVEDLLPGSIDCFVDNARLVYDNKTRTTSSPTGVNITVVAFGNTSSVEYLDPSKIWLGKYFNAIVDGLVAVGYKRGVSVRGAPYDFRKAPNEAQIFFRNLTRLIEDTYRINGNRKVVLMTHSLGCLYTLYFLNRQSNPWKAKYIQAFAPISGPWAGATKSLRVAISGDNVGDFAVHASVVRTAQRSWPSLNFLLVTDKYWGPHEVIVSTQKKNYTVNDYREVFNDMNYEVGWEVYKDVRGLVYDLKAPGVPVYGIHGRDVPTEEFYVYNEERPFPDYEPYITYGQGDGTVNMRSLKAYMKWQHEQPHPVSEFEISGGEHVHILQNATLIKYLINTVLHLP</sequence>
<dbReference type="OMA" id="LHCLYGD"/>
<organism evidence="2 3">
    <name type="scientific">Patiria miniata</name>
    <name type="common">Bat star</name>
    <name type="synonym">Asterina miniata</name>
    <dbReference type="NCBI Taxonomy" id="46514"/>
    <lineage>
        <taxon>Eukaryota</taxon>
        <taxon>Metazoa</taxon>
        <taxon>Echinodermata</taxon>
        <taxon>Eleutherozoa</taxon>
        <taxon>Asterozoa</taxon>
        <taxon>Asteroidea</taxon>
        <taxon>Valvatacea</taxon>
        <taxon>Valvatida</taxon>
        <taxon>Asterinidae</taxon>
        <taxon>Patiria</taxon>
    </lineage>
</organism>
<evidence type="ECO:0000313" key="2">
    <source>
        <dbReference type="EnsemblMetazoa" id="XP_038069431.1"/>
    </source>
</evidence>
<dbReference type="Proteomes" id="UP000887568">
    <property type="component" value="Unplaced"/>
</dbReference>
<dbReference type="InterPro" id="IPR029058">
    <property type="entry name" value="AB_hydrolase_fold"/>
</dbReference>
<dbReference type="AlphaFoldDB" id="A0A914B1Q7"/>
<feature type="signal peptide" evidence="1">
    <location>
        <begin position="1"/>
        <end position="29"/>
    </location>
</feature>
<evidence type="ECO:0000256" key="1">
    <source>
        <dbReference type="SAM" id="SignalP"/>
    </source>
</evidence>
<evidence type="ECO:0000313" key="3">
    <source>
        <dbReference type="Proteomes" id="UP000887568"/>
    </source>
</evidence>
<protein>
    <recommendedName>
        <fullName evidence="4">Group XV phospholipase A2</fullName>
    </recommendedName>
</protein>
<dbReference type="GeneID" id="119738596"/>
<keyword evidence="1" id="KW-0732">Signal</keyword>
<dbReference type="Pfam" id="PF02450">
    <property type="entry name" value="LCAT"/>
    <property type="match status" value="1"/>
</dbReference>
<dbReference type="Gene3D" id="3.40.50.1820">
    <property type="entry name" value="alpha/beta hydrolase"/>
    <property type="match status" value="2"/>
</dbReference>
<feature type="chain" id="PRO_5036732899" description="Group XV phospholipase A2" evidence="1">
    <location>
        <begin position="30"/>
        <end position="419"/>
    </location>
</feature>
<name>A0A914B1Q7_PATMI</name>
<reference evidence="2" key="1">
    <citation type="submission" date="2022-11" db="UniProtKB">
        <authorList>
            <consortium name="EnsemblMetazoa"/>
        </authorList>
    </citation>
    <scope>IDENTIFICATION</scope>
</reference>
<dbReference type="OrthoDB" id="190846at2759"/>
<proteinExistence type="predicted"/>
<dbReference type="GO" id="GO:0008374">
    <property type="term" value="F:O-acyltransferase activity"/>
    <property type="evidence" value="ECO:0007669"/>
    <property type="project" value="InterPro"/>
</dbReference>
<keyword evidence="3" id="KW-1185">Reference proteome</keyword>
<dbReference type="SUPFAM" id="SSF53474">
    <property type="entry name" value="alpha/beta-Hydrolases"/>
    <property type="match status" value="1"/>
</dbReference>
<dbReference type="GO" id="GO:0006629">
    <property type="term" value="P:lipid metabolic process"/>
    <property type="evidence" value="ECO:0007669"/>
    <property type="project" value="InterPro"/>
</dbReference>
<dbReference type="PANTHER" id="PTHR11440">
    <property type="entry name" value="LECITHIN-CHOLESTEROL ACYLTRANSFERASE-RELATED"/>
    <property type="match status" value="1"/>
</dbReference>